<evidence type="ECO:0000313" key="2">
    <source>
        <dbReference type="EMBL" id="NKZ38411.1"/>
    </source>
</evidence>
<evidence type="ECO:0000256" key="1">
    <source>
        <dbReference type="SAM" id="SignalP"/>
    </source>
</evidence>
<proteinExistence type="predicted"/>
<keyword evidence="3" id="KW-1185">Reference proteome</keyword>
<dbReference type="EMBL" id="JAAZQD010000002">
    <property type="protein sequence ID" value="NKZ38411.1"/>
    <property type="molecule type" value="Genomic_DNA"/>
</dbReference>
<dbReference type="Proteomes" id="UP000541636">
    <property type="component" value="Unassembled WGS sequence"/>
</dbReference>
<feature type="signal peptide" evidence="1">
    <location>
        <begin position="1"/>
        <end position="23"/>
    </location>
</feature>
<protein>
    <recommendedName>
        <fullName evidence="4">TonB C-terminal domain-containing protein</fullName>
    </recommendedName>
</protein>
<dbReference type="AlphaFoldDB" id="A0A846ZLS1"/>
<reference evidence="2 3" key="1">
    <citation type="journal article" date="2017" name="Int. J. Syst. Evol. Microbiol.">
        <title>Oleiagrimonas citrea sp. nov., a marine bacterium isolated from tidal flat sediment and emended description of the genus Oleiagrimonas Fang et al. 2015 and Oleiagrimonas soli.</title>
        <authorList>
            <person name="Yang S.H."/>
            <person name="Seo H.S."/>
            <person name="Seong C.N."/>
            <person name="Kwon K.K."/>
        </authorList>
    </citation>
    <scope>NUCLEOTIDE SEQUENCE [LARGE SCALE GENOMIC DNA]</scope>
    <source>
        <strain evidence="2 3">MEBiC09124</strain>
    </source>
</reference>
<gene>
    <name evidence="2" type="ORF">HF690_05495</name>
</gene>
<keyword evidence="1" id="KW-0732">Signal</keyword>
<name>A0A846ZLS1_9GAMM</name>
<accession>A0A846ZLS1</accession>
<feature type="chain" id="PRO_5032590994" description="TonB C-terminal domain-containing protein" evidence="1">
    <location>
        <begin position="24"/>
        <end position="250"/>
    </location>
</feature>
<evidence type="ECO:0000313" key="3">
    <source>
        <dbReference type="Proteomes" id="UP000541636"/>
    </source>
</evidence>
<organism evidence="2 3">
    <name type="scientific">Oleiagrimonas citrea</name>
    <dbReference type="NCBI Taxonomy" id="1665687"/>
    <lineage>
        <taxon>Bacteria</taxon>
        <taxon>Pseudomonadati</taxon>
        <taxon>Pseudomonadota</taxon>
        <taxon>Gammaproteobacteria</taxon>
        <taxon>Lysobacterales</taxon>
        <taxon>Rhodanobacteraceae</taxon>
        <taxon>Oleiagrimonas</taxon>
    </lineage>
</organism>
<sequence length="250" mass="27442">MKWYTCLAICVMGTVALQASAEAADRSPENFDALLVQISKVSSTASQSAYSRELQKSVNADAVRRVEQACARKHHASVKTFSLLGIMRLDGMLKAPVPLPDNAFTACVADQIASVTFPLPPGKGNGWPVAMQFDGKSGRVLYMAGDRQRSMYLPRQRATATRKWVYTPAPRIPANRHQACEMSVWVTVGVHGRVQEVDKGNSSCSPVVGRYVTEAAHQWINANMHGAAESEPRDLRISFSVGKRRVRVKL</sequence>
<dbReference type="RefSeq" id="WP_168608736.1">
    <property type="nucleotide sequence ID" value="NZ_JAAZQD010000002.1"/>
</dbReference>
<comment type="caution">
    <text evidence="2">The sequence shown here is derived from an EMBL/GenBank/DDBJ whole genome shotgun (WGS) entry which is preliminary data.</text>
</comment>
<evidence type="ECO:0008006" key="4">
    <source>
        <dbReference type="Google" id="ProtNLM"/>
    </source>
</evidence>